<dbReference type="RefSeq" id="WP_280763790.1">
    <property type="nucleotide sequence ID" value="NZ_JARXVC010000024.1"/>
</dbReference>
<comment type="similarity">
    <text evidence="1">Belongs to the cutinase family.</text>
</comment>
<dbReference type="EMBL" id="JARXVC010000024">
    <property type="protein sequence ID" value="MDH6284574.1"/>
    <property type="molecule type" value="Genomic_DNA"/>
</dbReference>
<dbReference type="Gene3D" id="3.40.50.1820">
    <property type="entry name" value="alpha/beta hydrolase"/>
    <property type="match status" value="1"/>
</dbReference>
<dbReference type="PANTHER" id="PTHR33630:SF9">
    <property type="entry name" value="CUTINASE 4"/>
    <property type="match status" value="1"/>
</dbReference>
<feature type="region of interest" description="Disordered" evidence="5">
    <location>
        <begin position="587"/>
        <end position="645"/>
    </location>
</feature>
<accession>A0ABT6MM57</accession>
<evidence type="ECO:0000256" key="3">
    <source>
        <dbReference type="ARBA" id="ARBA00022801"/>
    </source>
</evidence>
<evidence type="ECO:0000256" key="2">
    <source>
        <dbReference type="ARBA" id="ARBA00022487"/>
    </source>
</evidence>
<feature type="compositionally biased region" description="Low complexity" evidence="5">
    <location>
        <begin position="587"/>
        <end position="603"/>
    </location>
</feature>
<organism evidence="7 8">
    <name type="scientific">Prescottella agglutinans</name>
    <dbReference type="NCBI Taxonomy" id="1644129"/>
    <lineage>
        <taxon>Bacteria</taxon>
        <taxon>Bacillati</taxon>
        <taxon>Actinomycetota</taxon>
        <taxon>Actinomycetes</taxon>
        <taxon>Mycobacteriales</taxon>
        <taxon>Nocardiaceae</taxon>
        <taxon>Prescottella</taxon>
    </lineage>
</organism>
<dbReference type="Proteomes" id="UP001160334">
    <property type="component" value="Unassembled WGS sequence"/>
</dbReference>
<keyword evidence="8" id="KW-1185">Reference proteome</keyword>
<dbReference type="Pfam" id="PF01083">
    <property type="entry name" value="Cutinase"/>
    <property type="match status" value="1"/>
</dbReference>
<evidence type="ECO:0000313" key="7">
    <source>
        <dbReference type="EMBL" id="MDH6284574.1"/>
    </source>
</evidence>
<evidence type="ECO:0000256" key="5">
    <source>
        <dbReference type="SAM" id="MobiDB-lite"/>
    </source>
</evidence>
<keyword evidence="4" id="KW-1015">Disulfide bond</keyword>
<keyword evidence="6" id="KW-0732">Signal</keyword>
<feature type="chain" id="PRO_5046115523" description="Cutinase" evidence="6">
    <location>
        <begin position="35"/>
        <end position="645"/>
    </location>
</feature>
<name>A0ABT6MM57_9NOCA</name>
<evidence type="ECO:0000256" key="1">
    <source>
        <dbReference type="ARBA" id="ARBA00007534"/>
    </source>
</evidence>
<gene>
    <name evidence="7" type="ORF">M2280_005835</name>
</gene>
<evidence type="ECO:0008006" key="9">
    <source>
        <dbReference type="Google" id="ProtNLM"/>
    </source>
</evidence>
<evidence type="ECO:0000256" key="6">
    <source>
        <dbReference type="SAM" id="SignalP"/>
    </source>
</evidence>
<evidence type="ECO:0000313" key="8">
    <source>
        <dbReference type="Proteomes" id="UP001160334"/>
    </source>
</evidence>
<reference evidence="7 8" key="1">
    <citation type="submission" date="2023-04" db="EMBL/GenBank/DDBJ databases">
        <title>Forest soil microbial communities from Buena Vista Peninsula, Colon Province, Panama.</title>
        <authorList>
            <person name="Bouskill N."/>
        </authorList>
    </citation>
    <scope>NUCLEOTIDE SEQUENCE [LARGE SCALE GENOMIC DNA]</scope>
    <source>
        <strain evidence="7 8">CFH S0262</strain>
    </source>
</reference>
<dbReference type="SMART" id="SM01110">
    <property type="entry name" value="Cutinase"/>
    <property type="match status" value="1"/>
</dbReference>
<feature type="compositionally biased region" description="Low complexity" evidence="5">
    <location>
        <begin position="618"/>
        <end position="634"/>
    </location>
</feature>
<feature type="signal peptide" evidence="6">
    <location>
        <begin position="1"/>
        <end position="34"/>
    </location>
</feature>
<dbReference type="PANTHER" id="PTHR33630">
    <property type="entry name" value="CUTINASE RV1984C-RELATED-RELATED"/>
    <property type="match status" value="1"/>
</dbReference>
<dbReference type="PROSITE" id="PS51257">
    <property type="entry name" value="PROKAR_LIPOPROTEIN"/>
    <property type="match status" value="1"/>
</dbReference>
<sequence>MTPRTTLRGRFAAAALTAITAIGACTIAATPAQAAPGTCASSEIIAVPGTWETNKNANPNVPVGMLKTITDKVEAKSGGTVKSIYPAYEATAFDQGVAYADSQADGVKSVTDTLRQRASRCPSTTFALTGYSQGADVAGDVAEAIAQGRGPIPASKLRGVVLIADPRRGTPGETVVGPNPPGHGIAGPRTDGFKGIDVATICDPAPDLYCATPADDGLLNSIGAVLGNTGVSSKDSAPTNPADVAAAAGLGELNIEAVKAAPAKIQQALASGDRASARTTAREAQKQTTLFRNLARNINDGYAAATLADFSRDTAQFRASTVLSSVKNVDIDNFSRSLDKIADGAESLGADQLLATAATMTDQLGPITGLGGSDVTAASRIVRGVQPVAMLRQASLTSGKVARVDFQGIVADLTGLGVLAAAGNFPAMPDTINALNAKLVGVVEAVDSIDLDPLIAILQTMPIGTPERLAGDVLKVINALDLTALAQNAALVVKYLMSGDLLAIPPLILDTLAVAADTSGILNGLDLGAVTGLEKSFNVGNVTESAARAINFYSGHAHTDYGKLVVDSKGRDALTWSADYLTAQLSSKTTTPATTSTKPATPKNQPAAAVPRESNRASTSPHSTTETPETEPTTVSGEDSTPVDE</sequence>
<comment type="caution">
    <text evidence="7">The sequence shown here is derived from an EMBL/GenBank/DDBJ whole genome shotgun (WGS) entry which is preliminary data.</text>
</comment>
<dbReference type="SUPFAM" id="SSF53474">
    <property type="entry name" value="alpha/beta-Hydrolases"/>
    <property type="match status" value="1"/>
</dbReference>
<proteinExistence type="inferred from homology"/>
<dbReference type="InterPro" id="IPR029058">
    <property type="entry name" value="AB_hydrolase_fold"/>
</dbReference>
<dbReference type="InterPro" id="IPR000675">
    <property type="entry name" value="Cutinase/axe"/>
</dbReference>
<keyword evidence="3" id="KW-0378">Hydrolase</keyword>
<protein>
    <recommendedName>
        <fullName evidence="9">Cutinase</fullName>
    </recommendedName>
</protein>
<evidence type="ECO:0000256" key="4">
    <source>
        <dbReference type="ARBA" id="ARBA00023157"/>
    </source>
</evidence>
<keyword evidence="2" id="KW-0719">Serine esterase</keyword>